<name>A0ABW3JXH4_9BACT</name>
<keyword evidence="2" id="KW-1185">Reference proteome</keyword>
<evidence type="ECO:0000313" key="2">
    <source>
        <dbReference type="Proteomes" id="UP001597112"/>
    </source>
</evidence>
<gene>
    <name evidence="1" type="ORF">ACFQ21_05150</name>
</gene>
<dbReference type="Proteomes" id="UP001597112">
    <property type="component" value="Unassembled WGS sequence"/>
</dbReference>
<dbReference type="PROSITE" id="PS51257">
    <property type="entry name" value="PROKAR_LIPOPROTEIN"/>
    <property type="match status" value="1"/>
</dbReference>
<organism evidence="1 2">
    <name type="scientific">Ohtaekwangia kribbensis</name>
    <dbReference type="NCBI Taxonomy" id="688913"/>
    <lineage>
        <taxon>Bacteria</taxon>
        <taxon>Pseudomonadati</taxon>
        <taxon>Bacteroidota</taxon>
        <taxon>Cytophagia</taxon>
        <taxon>Cytophagales</taxon>
        <taxon>Fulvivirgaceae</taxon>
        <taxon>Ohtaekwangia</taxon>
    </lineage>
</organism>
<dbReference type="EMBL" id="JBHTKA010000001">
    <property type="protein sequence ID" value="MFD0998680.1"/>
    <property type="molecule type" value="Genomic_DNA"/>
</dbReference>
<protein>
    <recommendedName>
        <fullName evidence="3">Lipoprotein</fullName>
    </recommendedName>
</protein>
<proteinExistence type="predicted"/>
<comment type="caution">
    <text evidence="1">The sequence shown here is derived from an EMBL/GenBank/DDBJ whole genome shotgun (WGS) entry which is preliminary data.</text>
</comment>
<reference evidence="2" key="1">
    <citation type="journal article" date="2019" name="Int. J. Syst. Evol. Microbiol.">
        <title>The Global Catalogue of Microorganisms (GCM) 10K type strain sequencing project: providing services to taxonomists for standard genome sequencing and annotation.</title>
        <authorList>
            <consortium name="The Broad Institute Genomics Platform"/>
            <consortium name="The Broad Institute Genome Sequencing Center for Infectious Disease"/>
            <person name="Wu L."/>
            <person name="Ma J."/>
        </authorList>
    </citation>
    <scope>NUCLEOTIDE SEQUENCE [LARGE SCALE GENOMIC DNA]</scope>
    <source>
        <strain evidence="2">CCUG 58938</strain>
    </source>
</reference>
<sequence>MKNPNLIHCGLLALLLLSCKDDVKQSNYVENPNESEISDEDFTKAFDESKAQLAKDSTLKYETAVAQAVHSTLPALVILDGPTCTAPPKKISDLIGGAELNIYKFDQSLAASASAMGFTGSIGKKEMVFIQDFVRFKVVTCGDKSVKMGIGLRCFIHVKSIKGKIGGSLSNIAASVELERAKATFNLKSIGFGIDGSVLADGMSPQGDYNVENFGKLAVTFHKVLKTLNSDNNMEIQPAQLP</sequence>
<accession>A0ABW3JXH4</accession>
<evidence type="ECO:0008006" key="3">
    <source>
        <dbReference type="Google" id="ProtNLM"/>
    </source>
</evidence>
<dbReference type="RefSeq" id="WP_377575769.1">
    <property type="nucleotide sequence ID" value="NZ_JBHTKA010000001.1"/>
</dbReference>
<evidence type="ECO:0000313" key="1">
    <source>
        <dbReference type="EMBL" id="MFD0998680.1"/>
    </source>
</evidence>